<dbReference type="OrthoDB" id="3497702at2759"/>
<accession>A0A6A6Q141</accession>
<dbReference type="GeneID" id="54473544"/>
<keyword evidence="3" id="KW-1185">Reference proteome</keyword>
<sequence>MHATGLFLSLLSITSVLAHPPRYPTTTAATVTPTASPFPTVVVFVENRQSGAYKTAAVPINGQKETFGQLYGNSITGNAVGYNGGAPTNVTVQFGPPGHRKQYTLGQAPTVISATNDPLNLADWLISASFD</sequence>
<gene>
    <name evidence="2" type="ORF">BDY17DRAFT_290639</name>
</gene>
<organism evidence="2 3">
    <name type="scientific">Neohortaea acidophila</name>
    <dbReference type="NCBI Taxonomy" id="245834"/>
    <lineage>
        <taxon>Eukaryota</taxon>
        <taxon>Fungi</taxon>
        <taxon>Dikarya</taxon>
        <taxon>Ascomycota</taxon>
        <taxon>Pezizomycotina</taxon>
        <taxon>Dothideomycetes</taxon>
        <taxon>Dothideomycetidae</taxon>
        <taxon>Mycosphaerellales</taxon>
        <taxon>Teratosphaeriaceae</taxon>
        <taxon>Neohortaea</taxon>
    </lineage>
</organism>
<evidence type="ECO:0000313" key="3">
    <source>
        <dbReference type="Proteomes" id="UP000799767"/>
    </source>
</evidence>
<proteinExistence type="predicted"/>
<dbReference type="Proteomes" id="UP000799767">
    <property type="component" value="Unassembled WGS sequence"/>
</dbReference>
<evidence type="ECO:0000313" key="2">
    <source>
        <dbReference type="EMBL" id="KAF2485975.1"/>
    </source>
</evidence>
<feature type="chain" id="PRO_5025560059" evidence="1">
    <location>
        <begin position="19"/>
        <end position="131"/>
    </location>
</feature>
<evidence type="ECO:0000256" key="1">
    <source>
        <dbReference type="SAM" id="SignalP"/>
    </source>
</evidence>
<dbReference type="RefSeq" id="XP_033592544.1">
    <property type="nucleotide sequence ID" value="XM_033732542.1"/>
</dbReference>
<dbReference type="EMBL" id="MU001632">
    <property type="protein sequence ID" value="KAF2485975.1"/>
    <property type="molecule type" value="Genomic_DNA"/>
</dbReference>
<reference evidence="2" key="1">
    <citation type="journal article" date="2020" name="Stud. Mycol.">
        <title>101 Dothideomycetes genomes: a test case for predicting lifestyles and emergence of pathogens.</title>
        <authorList>
            <person name="Haridas S."/>
            <person name="Albert R."/>
            <person name="Binder M."/>
            <person name="Bloem J."/>
            <person name="Labutti K."/>
            <person name="Salamov A."/>
            <person name="Andreopoulos B."/>
            <person name="Baker S."/>
            <person name="Barry K."/>
            <person name="Bills G."/>
            <person name="Bluhm B."/>
            <person name="Cannon C."/>
            <person name="Castanera R."/>
            <person name="Culley D."/>
            <person name="Daum C."/>
            <person name="Ezra D."/>
            <person name="Gonzalez J."/>
            <person name="Henrissat B."/>
            <person name="Kuo A."/>
            <person name="Liang C."/>
            <person name="Lipzen A."/>
            <person name="Lutzoni F."/>
            <person name="Magnuson J."/>
            <person name="Mondo S."/>
            <person name="Nolan M."/>
            <person name="Ohm R."/>
            <person name="Pangilinan J."/>
            <person name="Park H.-J."/>
            <person name="Ramirez L."/>
            <person name="Alfaro M."/>
            <person name="Sun H."/>
            <person name="Tritt A."/>
            <person name="Yoshinaga Y."/>
            <person name="Zwiers L.-H."/>
            <person name="Turgeon B."/>
            <person name="Goodwin S."/>
            <person name="Spatafora J."/>
            <person name="Crous P."/>
            <person name="Grigoriev I."/>
        </authorList>
    </citation>
    <scope>NUCLEOTIDE SEQUENCE</scope>
    <source>
        <strain evidence="2">CBS 113389</strain>
    </source>
</reference>
<feature type="signal peptide" evidence="1">
    <location>
        <begin position="1"/>
        <end position="18"/>
    </location>
</feature>
<dbReference type="AlphaFoldDB" id="A0A6A6Q141"/>
<name>A0A6A6Q141_9PEZI</name>
<keyword evidence="1" id="KW-0732">Signal</keyword>
<protein>
    <submittedName>
        <fullName evidence="2">Uncharacterized protein</fullName>
    </submittedName>
</protein>